<feature type="transmembrane region" description="Helical" evidence="5">
    <location>
        <begin position="990"/>
        <end position="1011"/>
    </location>
</feature>
<feature type="transmembrane region" description="Helical" evidence="5">
    <location>
        <begin position="909"/>
        <end position="931"/>
    </location>
</feature>
<dbReference type="InterPro" id="IPR001828">
    <property type="entry name" value="ANF_lig-bd_rcpt"/>
</dbReference>
<feature type="transmembrane region" description="Helical" evidence="5">
    <location>
        <begin position="864"/>
        <end position="888"/>
    </location>
</feature>
<dbReference type="SUPFAM" id="SSF53822">
    <property type="entry name" value="Periplasmic binding protein-like I"/>
    <property type="match status" value="2"/>
</dbReference>
<protein>
    <recommendedName>
        <fullName evidence="6">Receptor ligand binding region domain-containing protein</fullName>
    </recommendedName>
</protein>
<evidence type="ECO:0000259" key="6">
    <source>
        <dbReference type="Pfam" id="PF01094"/>
    </source>
</evidence>
<feature type="transmembrane region" description="Helical" evidence="5">
    <location>
        <begin position="773"/>
        <end position="794"/>
    </location>
</feature>
<evidence type="ECO:0000256" key="5">
    <source>
        <dbReference type="SAM" id="Phobius"/>
    </source>
</evidence>
<evidence type="ECO:0000256" key="3">
    <source>
        <dbReference type="ARBA" id="ARBA00022989"/>
    </source>
</evidence>
<evidence type="ECO:0000313" key="7">
    <source>
        <dbReference type="EMBL" id="CAG9332934.1"/>
    </source>
</evidence>
<organism evidence="7 8">
    <name type="scientific">Blepharisma stoltei</name>
    <dbReference type="NCBI Taxonomy" id="1481888"/>
    <lineage>
        <taxon>Eukaryota</taxon>
        <taxon>Sar</taxon>
        <taxon>Alveolata</taxon>
        <taxon>Ciliophora</taxon>
        <taxon>Postciliodesmatophora</taxon>
        <taxon>Heterotrichea</taxon>
        <taxon>Heterotrichida</taxon>
        <taxon>Blepharismidae</taxon>
        <taxon>Blepharisma</taxon>
    </lineage>
</organism>
<gene>
    <name evidence="7" type="ORF">BSTOLATCC_MIC57219</name>
</gene>
<dbReference type="Proteomes" id="UP001162131">
    <property type="component" value="Unassembled WGS sequence"/>
</dbReference>
<sequence>MSYLKTPATLLSSHWLPLWKLVILICLLDIYVCLEVIVIYEKSNIFSPNFLLGLSEELNTLFEWHDCEYPETLNCFNSYENSILILDLTDRIETQIFVLKLCEERKIPHLVFENKLNYTDQLTFSISPSPSDQISAFISVLRYFGWTQGLVINDKFASPLKENLKNYSENFNFLKIESGANIDELVNRVITPLGTNLYYIFLSTSKSYKIQKALISTKLLSSGNGVVLDQKSGYECIIDGALIITVKGQEFNTSDEDYMKALIESVFSDILKSVKNESSLEILSQLKFLLKKHHINRDFSLINIQGGERVIVGEIFNEKLSIFRNITFPGNSDEIPRSEKKILRLSIEAGSSNPTGPGIFIGLVGGYGSYAAQDIINESGSGLLTNFQIELFNFDCGATIYNATFANACYLKDKENFGWGHISAWGSVMTVGSMVSFKELNLTFPIVSASNGDAGLSSKANYPMYMRVQLSNYYAFSLLPIFIRALGWHQASVLYQNDSWGLSAYDYLTRGANNQHIQLINSEGCRAIPPNLDRDGVKNYSHLLQDIIDSQARFFIPLVQFPAIYYIFEEFYDLGLRKGDLVISAPLADIVPLIGYDNAYTYKLYETGVPMVTIYGQSWVGPLGAKASSQIAKVYDNQKNSYSCFYFDSVFLIAYALDFMINRGLDYTNSTKLQETMRNQQFYGCTGEVMIEKGSNDRILQTLEIFANKLDENGNLTTYIVGQFKPQSTQIIKIQESLVYADGSTAKPTDLRNTDYKCPFATKLVRTFAKGRALIFGICFVLTLISLCITIYIWKRWWKISVAPLTVKEEISMQDFIIGATIVVEFFQFCSMGPDFSPINYTLADISNTFSLSVDKALNQRNGIFWIVVNAVFGSIGLWVILCLVVLLRLDEKFPTNFIFRNLDAFADYFMPILGDLCFIPFISVCLDIFICDQSIGNNFTDSFLAQDCYYFCWKDEHLAYAICSVLALIAYEPLAVFCRPLWQELQPLLHVKATPLFLMVKTMAQIALIAMNKTVKRAQSTLHGGLFIAVMIFYIIFLFKFKSYNYSRFSLWQTLVSIAVVWLAFLSILAQWTGGNPIIMTSILILGLVIIALIGLYIQHKKYPSLLFRKKGQDESNLFKFAFTFGKTSKLALSKIVPSGTSMSSPRKIEDPSP</sequence>
<reference evidence="7" key="1">
    <citation type="submission" date="2021-09" db="EMBL/GenBank/DDBJ databases">
        <authorList>
            <consortium name="AG Swart"/>
            <person name="Singh M."/>
            <person name="Singh A."/>
            <person name="Seah K."/>
            <person name="Emmerich C."/>
        </authorList>
    </citation>
    <scope>NUCLEOTIDE SEQUENCE</scope>
    <source>
        <strain evidence="7">ATCC30299</strain>
    </source>
</reference>
<feature type="transmembrane region" description="Helical" evidence="5">
    <location>
        <begin position="959"/>
        <end position="978"/>
    </location>
</feature>
<dbReference type="Gene3D" id="3.40.50.2300">
    <property type="match status" value="5"/>
</dbReference>
<feature type="transmembrane region" description="Helical" evidence="5">
    <location>
        <begin position="21"/>
        <end position="40"/>
    </location>
</feature>
<dbReference type="Pfam" id="PF01094">
    <property type="entry name" value="ANF_receptor"/>
    <property type="match status" value="1"/>
</dbReference>
<feature type="transmembrane region" description="Helical" evidence="5">
    <location>
        <begin position="1079"/>
        <end position="1099"/>
    </location>
</feature>
<feature type="transmembrane region" description="Helical" evidence="5">
    <location>
        <begin position="1052"/>
        <end position="1073"/>
    </location>
</feature>
<comment type="caution">
    <text evidence="7">The sequence shown here is derived from an EMBL/GenBank/DDBJ whole genome shotgun (WGS) entry which is preliminary data.</text>
</comment>
<name>A0AAU9KI03_9CILI</name>
<accession>A0AAU9KI03</accession>
<keyword evidence="4 5" id="KW-0472">Membrane</keyword>
<feature type="transmembrane region" description="Helical" evidence="5">
    <location>
        <begin position="1023"/>
        <end position="1040"/>
    </location>
</feature>
<evidence type="ECO:0000256" key="4">
    <source>
        <dbReference type="ARBA" id="ARBA00023136"/>
    </source>
</evidence>
<keyword evidence="8" id="KW-1185">Reference proteome</keyword>
<dbReference type="GO" id="GO:0016020">
    <property type="term" value="C:membrane"/>
    <property type="evidence" value="ECO:0007669"/>
    <property type="project" value="UniProtKB-SubCell"/>
</dbReference>
<dbReference type="InterPro" id="IPR028082">
    <property type="entry name" value="Peripla_BP_I"/>
</dbReference>
<evidence type="ECO:0000313" key="8">
    <source>
        <dbReference type="Proteomes" id="UP001162131"/>
    </source>
</evidence>
<comment type="subcellular location">
    <subcellularLocation>
        <location evidence="1">Membrane</location>
    </subcellularLocation>
</comment>
<keyword evidence="3 5" id="KW-1133">Transmembrane helix</keyword>
<feature type="domain" description="Receptor ligand binding region" evidence="6">
    <location>
        <begin position="442"/>
        <end position="705"/>
    </location>
</feature>
<keyword evidence="2 5" id="KW-0812">Transmembrane</keyword>
<proteinExistence type="predicted"/>
<evidence type="ECO:0000256" key="1">
    <source>
        <dbReference type="ARBA" id="ARBA00004370"/>
    </source>
</evidence>
<dbReference type="AlphaFoldDB" id="A0AAU9KI03"/>
<evidence type="ECO:0000256" key="2">
    <source>
        <dbReference type="ARBA" id="ARBA00022692"/>
    </source>
</evidence>
<dbReference type="EMBL" id="CAJZBQ010000055">
    <property type="protein sequence ID" value="CAG9332934.1"/>
    <property type="molecule type" value="Genomic_DNA"/>
</dbReference>